<evidence type="ECO:0000256" key="11">
    <source>
        <dbReference type="RuleBase" id="RU004386"/>
    </source>
</evidence>
<comment type="similarity">
    <text evidence="3 11">Belongs to the peptidase M18 family.</text>
</comment>
<keyword evidence="9 11" id="KW-0862">Zinc</keyword>
<evidence type="ECO:0000256" key="9">
    <source>
        <dbReference type="ARBA" id="ARBA00022833"/>
    </source>
</evidence>
<proteinExistence type="inferred from homology"/>
<keyword evidence="10 11" id="KW-0482">Metalloprotease</keyword>
<comment type="catalytic activity">
    <reaction evidence="1">
        <text>Release of an N-terminal aspartate or glutamate from a peptide, with a preference for aspartate.</text>
        <dbReference type="EC" id="3.4.11.21"/>
    </reaction>
</comment>
<evidence type="ECO:0000313" key="13">
    <source>
        <dbReference type="Proteomes" id="UP001470230"/>
    </source>
</evidence>
<accession>A0ABR2KHD1</accession>
<dbReference type="InterPro" id="IPR001948">
    <property type="entry name" value="Peptidase_M18"/>
</dbReference>
<keyword evidence="8 11" id="KW-0378">Hydrolase</keyword>
<dbReference type="SUPFAM" id="SSF101821">
    <property type="entry name" value="Aminopeptidase/glucanase lid domain"/>
    <property type="match status" value="1"/>
</dbReference>
<dbReference type="Gene3D" id="3.40.630.10">
    <property type="entry name" value="Zn peptidases"/>
    <property type="match status" value="1"/>
</dbReference>
<evidence type="ECO:0000256" key="1">
    <source>
        <dbReference type="ARBA" id="ARBA00001335"/>
    </source>
</evidence>
<evidence type="ECO:0000313" key="12">
    <source>
        <dbReference type="EMBL" id="KAK8890550.1"/>
    </source>
</evidence>
<gene>
    <name evidence="12" type="ORF">M9Y10_035327</name>
</gene>
<keyword evidence="7 11" id="KW-0479">Metal-binding</keyword>
<evidence type="ECO:0000256" key="3">
    <source>
        <dbReference type="ARBA" id="ARBA00008290"/>
    </source>
</evidence>
<evidence type="ECO:0000256" key="6">
    <source>
        <dbReference type="ARBA" id="ARBA00022670"/>
    </source>
</evidence>
<dbReference type="EMBL" id="JAPFFF010000005">
    <property type="protein sequence ID" value="KAK8890550.1"/>
    <property type="molecule type" value="Genomic_DNA"/>
</dbReference>
<keyword evidence="6 11" id="KW-0645">Protease</keyword>
<dbReference type="Gene3D" id="2.30.250.10">
    <property type="entry name" value="Aminopeptidase i, Domain 2"/>
    <property type="match status" value="1"/>
</dbReference>
<dbReference type="PANTHER" id="PTHR28570:SF3">
    <property type="entry name" value="ASPARTYL AMINOPEPTIDASE"/>
    <property type="match status" value="1"/>
</dbReference>
<keyword evidence="13" id="KW-1185">Reference proteome</keyword>
<dbReference type="SUPFAM" id="SSF53187">
    <property type="entry name" value="Zn-dependent exopeptidases"/>
    <property type="match status" value="1"/>
</dbReference>
<evidence type="ECO:0000256" key="7">
    <source>
        <dbReference type="ARBA" id="ARBA00022723"/>
    </source>
</evidence>
<dbReference type="PRINTS" id="PR00932">
    <property type="entry name" value="AMINO1PTASE"/>
</dbReference>
<reference evidence="12 13" key="1">
    <citation type="submission" date="2024-04" db="EMBL/GenBank/DDBJ databases">
        <title>Tritrichomonas musculus Genome.</title>
        <authorList>
            <person name="Alves-Ferreira E."/>
            <person name="Grigg M."/>
            <person name="Lorenzi H."/>
            <person name="Galac M."/>
        </authorList>
    </citation>
    <scope>NUCLEOTIDE SEQUENCE [LARGE SCALE GENOMIC DNA]</scope>
    <source>
        <strain evidence="12 13">EAF2021</strain>
    </source>
</reference>
<sequence>MEEIISLTNDIPTAFHYVDFARKLLTESGFVEVKEEEEFNDIPSKFFVCRDEQTILAFNIYDTKCGKFLSTSLDYPTLKIQPNSGRFHHHCEQVNTFLYGKGMWITWPDRDLTVAGRAFIRDKSNNQITQKLVYSKVPVAEIPMLAVHLKPGSGTRAELEPEHLRPVLNFIERNDGNEEEEFQPKQSPTLMKIIAKECECEVDDVVNYDLSFISAEPSKVIGVNDELLSSQRISSILTSIIALKEYINHYGNDNKPYAGLACFYAYTNDQESNSSRTGPNSNFLESILKRIGINVINNNFFASSSLYGIKNTSSNLNQGGISTFSDQLGNFHFSYEFAETTLNTLKKNKINATKVNSSKLSIDGAASIGKKFNLPTFIFGISIGGIFSIRETAFLKDLENLKEVIDILLK</sequence>
<comment type="cofactor">
    <cofactor evidence="2">
        <name>Zn(2+)</name>
        <dbReference type="ChEBI" id="CHEBI:29105"/>
    </cofactor>
</comment>
<evidence type="ECO:0000256" key="8">
    <source>
        <dbReference type="ARBA" id="ARBA00022801"/>
    </source>
</evidence>
<dbReference type="InterPro" id="IPR023358">
    <property type="entry name" value="Peptidase_M18_dom2"/>
</dbReference>
<dbReference type="EC" id="3.4.11.21" evidence="4"/>
<dbReference type="PANTHER" id="PTHR28570">
    <property type="entry name" value="ASPARTYL AMINOPEPTIDASE"/>
    <property type="match status" value="1"/>
</dbReference>
<dbReference type="Pfam" id="PF02127">
    <property type="entry name" value="Peptidase_M18"/>
    <property type="match status" value="1"/>
</dbReference>
<dbReference type="Proteomes" id="UP001470230">
    <property type="component" value="Unassembled WGS sequence"/>
</dbReference>
<comment type="caution">
    <text evidence="12">The sequence shown here is derived from an EMBL/GenBank/DDBJ whole genome shotgun (WGS) entry which is preliminary data.</text>
</comment>
<evidence type="ECO:0000256" key="5">
    <source>
        <dbReference type="ARBA" id="ARBA00022438"/>
    </source>
</evidence>
<organism evidence="12 13">
    <name type="scientific">Tritrichomonas musculus</name>
    <dbReference type="NCBI Taxonomy" id="1915356"/>
    <lineage>
        <taxon>Eukaryota</taxon>
        <taxon>Metamonada</taxon>
        <taxon>Parabasalia</taxon>
        <taxon>Tritrichomonadida</taxon>
        <taxon>Tritrichomonadidae</taxon>
        <taxon>Tritrichomonas</taxon>
    </lineage>
</organism>
<evidence type="ECO:0000256" key="10">
    <source>
        <dbReference type="ARBA" id="ARBA00023049"/>
    </source>
</evidence>
<name>A0ABR2KHD1_9EUKA</name>
<protein>
    <recommendedName>
        <fullName evidence="4">aspartyl aminopeptidase</fullName>
        <ecNumber evidence="4">3.4.11.21</ecNumber>
    </recommendedName>
</protein>
<evidence type="ECO:0000256" key="2">
    <source>
        <dbReference type="ARBA" id="ARBA00001947"/>
    </source>
</evidence>
<evidence type="ECO:0000256" key="4">
    <source>
        <dbReference type="ARBA" id="ARBA00011965"/>
    </source>
</evidence>
<keyword evidence="5 11" id="KW-0031">Aminopeptidase</keyword>